<dbReference type="Gene3D" id="1.10.3480.10">
    <property type="entry name" value="TorD-like"/>
    <property type="match status" value="1"/>
</dbReference>
<dbReference type="EMBL" id="JAUZMY010000021">
    <property type="protein sequence ID" value="MEE2039617.1"/>
    <property type="molecule type" value="Genomic_DNA"/>
</dbReference>
<feature type="compositionally biased region" description="Gly residues" evidence="2">
    <location>
        <begin position="12"/>
        <end position="22"/>
    </location>
</feature>
<keyword evidence="1" id="KW-0534">Nitrate assimilation</keyword>
<sequence>MSTTTDADGADGNVGGATGGGRETADGGADAPRIPAPRGPGWLGAGRSARRTHRIAVTHQVASVLLGYPDQAFFERLPLVARAVAELPRGSVRTELQEFCEHASSTPELELCEHYVDVFDLRRRRSLHMTYYTDGDTRRRGHALAEVKRVYTESGWSVTEGELPDHLAVLLEFAARGDAARGGSLLLRFRPGLDLLWEALRAHGTPYARVVAAVRMTLPPQRRDDREAVRRLAAQGPPAEDVGLEPYGVRVPLPLTDVSGQGRAVPPGTAPSGAGPGAGTPPVPGPRPSDPSARDTPGPDGANGAGGRP</sequence>
<feature type="compositionally biased region" description="Low complexity" evidence="2">
    <location>
        <begin position="264"/>
        <end position="273"/>
    </location>
</feature>
<dbReference type="InterPro" id="IPR003765">
    <property type="entry name" value="NO3_reductase_chaperone_NarJ"/>
</dbReference>
<reference evidence="3 4" key="1">
    <citation type="submission" date="2023-08" db="EMBL/GenBank/DDBJ databases">
        <authorList>
            <person name="Girao M."/>
            <person name="Carvalho M.F."/>
        </authorList>
    </citation>
    <scope>NUCLEOTIDE SEQUENCE [LARGE SCALE GENOMIC DNA]</scope>
    <source>
        <strain evidence="3 4">CT-R113</strain>
    </source>
</reference>
<name>A0ABU7KBN6_9ACTN</name>
<comment type="caution">
    <text evidence="3">The sequence shown here is derived from an EMBL/GenBank/DDBJ whole genome shotgun (WGS) entry which is preliminary data.</text>
</comment>
<protein>
    <submittedName>
        <fullName evidence="3">Nitrate reductase molybdenum cofactor assembly chaperone</fullName>
    </submittedName>
</protein>
<feature type="compositionally biased region" description="Pro residues" evidence="2">
    <location>
        <begin position="279"/>
        <end position="289"/>
    </location>
</feature>
<dbReference type="PANTHER" id="PTHR43680:SF2">
    <property type="entry name" value="NITRATE REDUCTASE MOLYBDENUM COFACTOR ASSEMBLY CHAPERONE NARJ"/>
    <property type="match status" value="1"/>
</dbReference>
<feature type="compositionally biased region" description="Low complexity" evidence="2">
    <location>
        <begin position="1"/>
        <end position="11"/>
    </location>
</feature>
<organism evidence="3 4">
    <name type="scientific">Nocardiopsis codii</name>
    <dbReference type="NCBI Taxonomy" id="3065942"/>
    <lineage>
        <taxon>Bacteria</taxon>
        <taxon>Bacillati</taxon>
        <taxon>Actinomycetota</taxon>
        <taxon>Actinomycetes</taxon>
        <taxon>Streptosporangiales</taxon>
        <taxon>Nocardiopsidaceae</taxon>
        <taxon>Nocardiopsis</taxon>
    </lineage>
</organism>
<dbReference type="Proteomes" id="UP001356095">
    <property type="component" value="Unassembled WGS sequence"/>
</dbReference>
<dbReference type="SUPFAM" id="SSF89155">
    <property type="entry name" value="TorD-like"/>
    <property type="match status" value="1"/>
</dbReference>
<feature type="region of interest" description="Disordered" evidence="2">
    <location>
        <begin position="1"/>
        <end position="46"/>
    </location>
</feature>
<feature type="region of interest" description="Disordered" evidence="2">
    <location>
        <begin position="222"/>
        <end position="309"/>
    </location>
</feature>
<evidence type="ECO:0000256" key="2">
    <source>
        <dbReference type="SAM" id="MobiDB-lite"/>
    </source>
</evidence>
<accession>A0ABU7KBN6</accession>
<proteinExistence type="predicted"/>
<dbReference type="InterPro" id="IPR020945">
    <property type="entry name" value="DMSO/NO3_reduct_chaperone"/>
</dbReference>
<evidence type="ECO:0000256" key="1">
    <source>
        <dbReference type="ARBA" id="ARBA00023063"/>
    </source>
</evidence>
<evidence type="ECO:0000313" key="4">
    <source>
        <dbReference type="Proteomes" id="UP001356095"/>
    </source>
</evidence>
<dbReference type="InterPro" id="IPR036411">
    <property type="entry name" value="TorD-like_sf"/>
</dbReference>
<dbReference type="PANTHER" id="PTHR43680">
    <property type="entry name" value="NITRATE REDUCTASE MOLYBDENUM COFACTOR ASSEMBLY CHAPERONE"/>
    <property type="match status" value="1"/>
</dbReference>
<keyword evidence="4" id="KW-1185">Reference proteome</keyword>
<dbReference type="RefSeq" id="WP_330093386.1">
    <property type="nucleotide sequence ID" value="NZ_JAUZMY010000021.1"/>
</dbReference>
<dbReference type="NCBIfam" id="TIGR00684">
    <property type="entry name" value="narJ"/>
    <property type="match status" value="1"/>
</dbReference>
<evidence type="ECO:0000313" key="3">
    <source>
        <dbReference type="EMBL" id="MEE2039617.1"/>
    </source>
</evidence>
<gene>
    <name evidence="3" type="primary">narJ</name>
    <name evidence="3" type="ORF">Q8791_20575</name>
</gene>
<dbReference type="Pfam" id="PF02613">
    <property type="entry name" value="Nitrate_red_del"/>
    <property type="match status" value="1"/>
</dbReference>